<name>A0A0A9HNR9_ARUDO</name>
<proteinExistence type="predicted"/>
<reference evidence="1" key="1">
    <citation type="submission" date="2014-09" db="EMBL/GenBank/DDBJ databases">
        <authorList>
            <person name="Magalhaes I.L.F."/>
            <person name="Oliveira U."/>
            <person name="Santos F.R."/>
            <person name="Vidigal T.H.D.A."/>
            <person name="Brescovit A.D."/>
            <person name="Santos A.J."/>
        </authorList>
    </citation>
    <scope>NUCLEOTIDE SEQUENCE</scope>
    <source>
        <tissue evidence="1">Shoot tissue taken approximately 20 cm above the soil surface</tissue>
    </source>
</reference>
<accession>A0A0A9HNR9</accession>
<evidence type="ECO:0000313" key="1">
    <source>
        <dbReference type="EMBL" id="JAE36526.1"/>
    </source>
</evidence>
<reference evidence="1" key="2">
    <citation type="journal article" date="2015" name="Data Brief">
        <title>Shoot transcriptome of the giant reed, Arundo donax.</title>
        <authorList>
            <person name="Barrero R.A."/>
            <person name="Guerrero F.D."/>
            <person name="Moolhuijzen P."/>
            <person name="Goolsby J.A."/>
            <person name="Tidwell J."/>
            <person name="Bellgard S.E."/>
            <person name="Bellgard M.I."/>
        </authorList>
    </citation>
    <scope>NUCLEOTIDE SEQUENCE</scope>
    <source>
        <tissue evidence="1">Shoot tissue taken approximately 20 cm above the soil surface</tissue>
    </source>
</reference>
<sequence>MLIAGPSKIFCCLSLLVHNNILLISLFYITKLCACAS</sequence>
<dbReference type="AlphaFoldDB" id="A0A0A9HNR9"/>
<organism evidence="1">
    <name type="scientific">Arundo donax</name>
    <name type="common">Giant reed</name>
    <name type="synonym">Donax arundinaceus</name>
    <dbReference type="NCBI Taxonomy" id="35708"/>
    <lineage>
        <taxon>Eukaryota</taxon>
        <taxon>Viridiplantae</taxon>
        <taxon>Streptophyta</taxon>
        <taxon>Embryophyta</taxon>
        <taxon>Tracheophyta</taxon>
        <taxon>Spermatophyta</taxon>
        <taxon>Magnoliopsida</taxon>
        <taxon>Liliopsida</taxon>
        <taxon>Poales</taxon>
        <taxon>Poaceae</taxon>
        <taxon>PACMAD clade</taxon>
        <taxon>Arundinoideae</taxon>
        <taxon>Arundineae</taxon>
        <taxon>Arundo</taxon>
    </lineage>
</organism>
<protein>
    <submittedName>
        <fullName evidence="1">Uncharacterized protein</fullName>
    </submittedName>
</protein>
<dbReference type="EMBL" id="GBRH01161370">
    <property type="protein sequence ID" value="JAE36526.1"/>
    <property type="molecule type" value="Transcribed_RNA"/>
</dbReference>